<dbReference type="InterPro" id="IPR050638">
    <property type="entry name" value="AA-Vitamin_Transporters"/>
</dbReference>
<protein>
    <submittedName>
        <fullName evidence="7">Membrane protein</fullName>
    </submittedName>
</protein>
<dbReference type="Pfam" id="PF00892">
    <property type="entry name" value="EamA"/>
    <property type="match status" value="1"/>
</dbReference>
<feature type="transmembrane region" description="Helical" evidence="5">
    <location>
        <begin position="12"/>
        <end position="34"/>
    </location>
</feature>
<evidence type="ECO:0000259" key="6">
    <source>
        <dbReference type="Pfam" id="PF00892"/>
    </source>
</evidence>
<organism evidence="7 8">
    <name type="scientific">Thalassotalea profundi</name>
    <dbReference type="NCBI Taxonomy" id="2036687"/>
    <lineage>
        <taxon>Bacteria</taxon>
        <taxon>Pseudomonadati</taxon>
        <taxon>Pseudomonadota</taxon>
        <taxon>Gammaproteobacteria</taxon>
        <taxon>Alteromonadales</taxon>
        <taxon>Colwelliaceae</taxon>
        <taxon>Thalassotalea</taxon>
    </lineage>
</organism>
<dbReference type="EMBL" id="BNAH01000012">
    <property type="protein sequence ID" value="GHE96971.1"/>
    <property type="molecule type" value="Genomic_DNA"/>
</dbReference>
<gene>
    <name evidence="7" type="ORF">GCM10011501_28110</name>
</gene>
<dbReference type="InterPro" id="IPR000620">
    <property type="entry name" value="EamA_dom"/>
</dbReference>
<feature type="transmembrane region" description="Helical" evidence="5">
    <location>
        <begin position="181"/>
        <end position="202"/>
    </location>
</feature>
<evidence type="ECO:0000256" key="4">
    <source>
        <dbReference type="ARBA" id="ARBA00023136"/>
    </source>
</evidence>
<comment type="caution">
    <text evidence="7">The sequence shown here is derived from an EMBL/GenBank/DDBJ whole genome shotgun (WGS) entry which is preliminary data.</text>
</comment>
<evidence type="ECO:0000256" key="3">
    <source>
        <dbReference type="ARBA" id="ARBA00022989"/>
    </source>
</evidence>
<evidence type="ECO:0000313" key="7">
    <source>
        <dbReference type="EMBL" id="GHE96971.1"/>
    </source>
</evidence>
<feature type="transmembrane region" description="Helical" evidence="5">
    <location>
        <begin position="124"/>
        <end position="144"/>
    </location>
</feature>
<dbReference type="PANTHER" id="PTHR32322">
    <property type="entry name" value="INNER MEMBRANE TRANSPORTER"/>
    <property type="match status" value="1"/>
</dbReference>
<accession>A0ABQ3J0X2</accession>
<feature type="transmembrane region" description="Helical" evidence="5">
    <location>
        <begin position="264"/>
        <end position="283"/>
    </location>
</feature>
<keyword evidence="4 5" id="KW-0472">Membrane</keyword>
<comment type="subcellular location">
    <subcellularLocation>
        <location evidence="1">Membrane</location>
        <topology evidence="1">Multi-pass membrane protein</topology>
    </subcellularLocation>
</comment>
<dbReference type="Proteomes" id="UP000626370">
    <property type="component" value="Unassembled WGS sequence"/>
</dbReference>
<keyword evidence="2 5" id="KW-0812">Transmembrane</keyword>
<reference evidence="8" key="1">
    <citation type="journal article" date="2019" name="Int. J. Syst. Evol. Microbiol.">
        <title>The Global Catalogue of Microorganisms (GCM) 10K type strain sequencing project: providing services to taxonomists for standard genome sequencing and annotation.</title>
        <authorList>
            <consortium name="The Broad Institute Genomics Platform"/>
            <consortium name="The Broad Institute Genome Sequencing Center for Infectious Disease"/>
            <person name="Wu L."/>
            <person name="Ma J."/>
        </authorList>
    </citation>
    <scope>NUCLEOTIDE SEQUENCE [LARGE SCALE GENOMIC DNA]</scope>
    <source>
        <strain evidence="8">CGMCC 1.15922</strain>
    </source>
</reference>
<dbReference type="RefSeq" id="WP_189378889.1">
    <property type="nucleotide sequence ID" value="NZ_BNAH01000012.1"/>
</dbReference>
<evidence type="ECO:0000256" key="2">
    <source>
        <dbReference type="ARBA" id="ARBA00022692"/>
    </source>
</evidence>
<sequence>MNSINEPSTLKIACLTTIALCTFAANSVLCRLALESQLIDPASYTSIRLMSGAIALLILVYMGAGNLNTKKGSWSGGVTLFIYACTLSYGYISLDTATGALILFGAVQLTIMCVSIVKGEKIFVGEWLGIIIAFCGFVYLVYPLMSQPSFIGAILMAISGITWGLYTLIGKGSDRPLVDTCYNFVRTLPFVVVLFLFTFEQIEVTNQGILLAIISGVVTSGIGYAIWYQVLPYLATTQAAVLQLTVPVIAAIGGVFIVAESLTIRLILSSILVLGGIGLVIFAKDKQPSK</sequence>
<name>A0ABQ3J0X2_9GAMM</name>
<feature type="transmembrane region" description="Helical" evidence="5">
    <location>
        <begin position="150"/>
        <end position="169"/>
    </location>
</feature>
<feature type="transmembrane region" description="Helical" evidence="5">
    <location>
        <begin position="98"/>
        <end position="117"/>
    </location>
</feature>
<dbReference type="SUPFAM" id="SSF103481">
    <property type="entry name" value="Multidrug resistance efflux transporter EmrE"/>
    <property type="match status" value="1"/>
</dbReference>
<keyword evidence="3 5" id="KW-1133">Transmembrane helix</keyword>
<keyword evidence="8" id="KW-1185">Reference proteome</keyword>
<feature type="domain" description="EamA" evidence="6">
    <location>
        <begin position="151"/>
        <end position="281"/>
    </location>
</feature>
<dbReference type="InterPro" id="IPR037185">
    <property type="entry name" value="EmrE-like"/>
</dbReference>
<feature type="transmembrane region" description="Helical" evidence="5">
    <location>
        <begin position="208"/>
        <end position="227"/>
    </location>
</feature>
<dbReference type="PANTHER" id="PTHR32322:SF9">
    <property type="entry name" value="AMINO-ACID METABOLITE EFFLUX PUMP-RELATED"/>
    <property type="match status" value="1"/>
</dbReference>
<feature type="transmembrane region" description="Helical" evidence="5">
    <location>
        <begin position="239"/>
        <end position="258"/>
    </location>
</feature>
<feature type="transmembrane region" description="Helical" evidence="5">
    <location>
        <begin position="46"/>
        <end position="67"/>
    </location>
</feature>
<evidence type="ECO:0000313" key="8">
    <source>
        <dbReference type="Proteomes" id="UP000626370"/>
    </source>
</evidence>
<evidence type="ECO:0000256" key="1">
    <source>
        <dbReference type="ARBA" id="ARBA00004141"/>
    </source>
</evidence>
<feature type="transmembrane region" description="Helical" evidence="5">
    <location>
        <begin position="74"/>
        <end position="92"/>
    </location>
</feature>
<proteinExistence type="predicted"/>
<evidence type="ECO:0000256" key="5">
    <source>
        <dbReference type="SAM" id="Phobius"/>
    </source>
</evidence>